<evidence type="ECO:0000313" key="1">
    <source>
        <dbReference type="EMBL" id="BCN28844.1"/>
    </source>
</evidence>
<sequence length="65" mass="7686">MLNHFELDIKSSLFDEQSEEFELFISVFSKLLNISNFQMSQWNVRCKSFNHGNFDNLTLNLSSIH</sequence>
<proteinExistence type="predicted"/>
<dbReference type="KEGG" id="ahb:bsdtb5_01390"/>
<evidence type="ECO:0000313" key="2">
    <source>
        <dbReference type="Proteomes" id="UP000595897"/>
    </source>
</evidence>
<gene>
    <name evidence="1" type="ORF">bsdtb5_01390</name>
</gene>
<organism evidence="1 2">
    <name type="scientific">Anaeromicropila herbilytica</name>
    <dbReference type="NCBI Taxonomy" id="2785025"/>
    <lineage>
        <taxon>Bacteria</taxon>
        <taxon>Bacillati</taxon>
        <taxon>Bacillota</taxon>
        <taxon>Clostridia</taxon>
        <taxon>Lachnospirales</taxon>
        <taxon>Lachnospiraceae</taxon>
        <taxon>Anaeromicropila</taxon>
    </lineage>
</organism>
<name>A0A7R7EHL1_9FIRM</name>
<reference evidence="1 2" key="1">
    <citation type="submission" date="2020-11" db="EMBL/GenBank/DDBJ databases">
        <title>Draft genome sequencing of a Lachnospiraceae strain isolated from anoxic soil subjected to BSD treatment.</title>
        <authorList>
            <person name="Uek A."/>
            <person name="Tonouchi A."/>
        </authorList>
    </citation>
    <scope>NUCLEOTIDE SEQUENCE [LARGE SCALE GENOMIC DNA]</scope>
    <source>
        <strain evidence="1 2">TB5</strain>
    </source>
</reference>
<dbReference type="Proteomes" id="UP000595897">
    <property type="component" value="Chromosome"/>
</dbReference>
<dbReference type="AlphaFoldDB" id="A0A7R7EHL1"/>
<dbReference type="EMBL" id="AP024169">
    <property type="protein sequence ID" value="BCN28844.1"/>
    <property type="molecule type" value="Genomic_DNA"/>
</dbReference>
<accession>A0A7R7EHL1</accession>
<protein>
    <submittedName>
        <fullName evidence="1">Uncharacterized protein</fullName>
    </submittedName>
</protein>
<keyword evidence="2" id="KW-1185">Reference proteome</keyword>